<accession>A0A9W9UYF6</accession>
<comment type="caution">
    <text evidence="1">The sequence shown here is derived from an EMBL/GenBank/DDBJ whole genome shotgun (WGS) entry which is preliminary data.</text>
</comment>
<reference evidence="1" key="1">
    <citation type="submission" date="2022-12" db="EMBL/GenBank/DDBJ databases">
        <authorList>
            <person name="Petersen C."/>
        </authorList>
    </citation>
    <scope>NUCLEOTIDE SEQUENCE</scope>
    <source>
        <strain evidence="1">IBT 35675</strain>
    </source>
</reference>
<protein>
    <submittedName>
        <fullName evidence="1">Uncharacterized protein</fullName>
    </submittedName>
</protein>
<reference evidence="1" key="2">
    <citation type="journal article" date="2023" name="IMA Fungus">
        <title>Comparative genomic study of the Penicillium genus elucidates a diverse pangenome and 15 lateral gene transfer events.</title>
        <authorList>
            <person name="Petersen C."/>
            <person name="Sorensen T."/>
            <person name="Nielsen M.R."/>
            <person name="Sondergaard T.E."/>
            <person name="Sorensen J.L."/>
            <person name="Fitzpatrick D.A."/>
            <person name="Frisvad J.C."/>
            <person name="Nielsen K.L."/>
        </authorList>
    </citation>
    <scope>NUCLEOTIDE SEQUENCE</scope>
    <source>
        <strain evidence="1">IBT 35675</strain>
    </source>
</reference>
<sequence>MSSLGIYVAIFNEGVNQGIYKHWAVFIDGPNKTILNALGSSTRYYFDMSTSDPRESEDLIDLIHMWDAPVSKMTSIVMAAESAPIYNEYPGYNCQDYVLELLSDLEAKGIIDCKDAEYEKKKAELSKRQEGLE</sequence>
<dbReference type="AlphaFoldDB" id="A0A9W9UYF6"/>
<proteinExistence type="predicted"/>
<gene>
    <name evidence="1" type="ORF">N7541_002053</name>
</gene>
<evidence type="ECO:0000313" key="1">
    <source>
        <dbReference type="EMBL" id="KAJ5361209.1"/>
    </source>
</evidence>
<dbReference type="Proteomes" id="UP001148299">
    <property type="component" value="Unassembled WGS sequence"/>
</dbReference>
<dbReference type="EMBL" id="JAPZBR010000002">
    <property type="protein sequence ID" value="KAJ5361209.1"/>
    <property type="molecule type" value="Genomic_DNA"/>
</dbReference>
<name>A0A9W9UYF6_PENBR</name>
<organism evidence="1 2">
    <name type="scientific">Penicillium brevicompactum</name>
    <dbReference type="NCBI Taxonomy" id="5074"/>
    <lineage>
        <taxon>Eukaryota</taxon>
        <taxon>Fungi</taxon>
        <taxon>Dikarya</taxon>
        <taxon>Ascomycota</taxon>
        <taxon>Pezizomycotina</taxon>
        <taxon>Eurotiomycetes</taxon>
        <taxon>Eurotiomycetidae</taxon>
        <taxon>Eurotiales</taxon>
        <taxon>Aspergillaceae</taxon>
        <taxon>Penicillium</taxon>
    </lineage>
</organism>
<keyword evidence="2" id="KW-1185">Reference proteome</keyword>
<evidence type="ECO:0000313" key="2">
    <source>
        <dbReference type="Proteomes" id="UP001148299"/>
    </source>
</evidence>